<keyword evidence="4" id="KW-1185">Reference proteome</keyword>
<evidence type="ECO:0000313" key="4">
    <source>
        <dbReference type="Proteomes" id="UP000318943"/>
    </source>
</evidence>
<sequence>MKESPEIRDMAHFLSRHGLRLATAESCTAGLIASRIAEVPGCGDVLRCAVVAYAPDIKTSVLGVPAEVIRRHGLTSEAVSLAMAHGVLRLADANLAIANTGVADGNAPDDTPAGTQCFAWVLRLPGRTAPLAVFTETRRFDGDRNAVRCAAADYALLRIQHYYEQARRGASRE</sequence>
<dbReference type="EMBL" id="VCIZ01000001">
    <property type="protein sequence ID" value="TSP14333.1"/>
    <property type="molecule type" value="Genomic_DNA"/>
</dbReference>
<evidence type="ECO:0000313" key="3">
    <source>
        <dbReference type="EMBL" id="URF05629.1"/>
    </source>
</evidence>
<dbReference type="RefSeq" id="WP_144195427.1">
    <property type="nucleotide sequence ID" value="NZ_CAJPVH010000018.1"/>
</dbReference>
<reference evidence="3" key="3">
    <citation type="submission" date="2022-05" db="EMBL/GenBank/DDBJ databases">
        <authorList>
            <person name="Kunte H.-J."/>
        </authorList>
    </citation>
    <scope>NUCLEOTIDE SEQUENCE</scope>
    <source>
        <strain evidence="3">G5</strain>
    </source>
</reference>
<dbReference type="SUPFAM" id="SSF142433">
    <property type="entry name" value="CinA-like"/>
    <property type="match status" value="1"/>
</dbReference>
<evidence type="ECO:0000313" key="5">
    <source>
        <dbReference type="Proteomes" id="UP001056132"/>
    </source>
</evidence>
<dbReference type="AlphaFoldDB" id="A0AAE9I166"/>
<reference evidence="3" key="2">
    <citation type="journal article" date="2022" name="Microbiol. Resour. Announc.">
        <title>Genome Sequence of Cupriavidus campinensis Strain G5, a Member of a Bacterial Consortium Capable of Polyethylene Degradation.</title>
        <authorList>
            <person name="Schneider B."/>
            <person name="Pfeiffer F."/>
            <person name="Dyall-Smith M."/>
            <person name="Kunte H.J."/>
        </authorList>
    </citation>
    <scope>NUCLEOTIDE SEQUENCE</scope>
    <source>
        <strain evidence="3">G5</strain>
    </source>
</reference>
<dbReference type="InterPro" id="IPR036653">
    <property type="entry name" value="CinA-like_C"/>
</dbReference>
<dbReference type="NCBIfam" id="TIGR00199">
    <property type="entry name" value="PncC_domain"/>
    <property type="match status" value="1"/>
</dbReference>
<dbReference type="KEGG" id="ccam:M5D45_07485"/>
<reference evidence="2 4" key="1">
    <citation type="submission" date="2019-05" db="EMBL/GenBank/DDBJ databases">
        <title>Whole genome sequence analysis of Cupriavidus campinensis S14E4C strain.</title>
        <authorList>
            <person name="Abbaszade G."/>
            <person name="Szabo A."/>
            <person name="Toumi M."/>
            <person name="Toth E."/>
        </authorList>
    </citation>
    <scope>NUCLEOTIDE SEQUENCE [LARGE SCALE GENOMIC DNA]</scope>
    <source>
        <strain evidence="2 4">S14E4C</strain>
    </source>
</reference>
<dbReference type="EMBL" id="CP097330">
    <property type="protein sequence ID" value="URF05629.1"/>
    <property type="molecule type" value="Genomic_DNA"/>
</dbReference>
<organism evidence="3 5">
    <name type="scientific">Cupriavidus campinensis</name>
    <dbReference type="NCBI Taxonomy" id="151783"/>
    <lineage>
        <taxon>Bacteria</taxon>
        <taxon>Pseudomonadati</taxon>
        <taxon>Pseudomonadota</taxon>
        <taxon>Betaproteobacteria</taxon>
        <taxon>Burkholderiales</taxon>
        <taxon>Burkholderiaceae</taxon>
        <taxon>Cupriavidus</taxon>
    </lineage>
</organism>
<evidence type="ECO:0000313" key="2">
    <source>
        <dbReference type="EMBL" id="TSP14333.1"/>
    </source>
</evidence>
<accession>A0AAE9I166</accession>
<dbReference type="Pfam" id="PF02464">
    <property type="entry name" value="CinA"/>
    <property type="match status" value="1"/>
</dbReference>
<gene>
    <name evidence="2" type="ORF">FGG12_01335</name>
    <name evidence="3" type="ORF">M5D45_07485</name>
</gene>
<dbReference type="InterPro" id="IPR008136">
    <property type="entry name" value="CinA_C"/>
</dbReference>
<evidence type="ECO:0000259" key="1">
    <source>
        <dbReference type="Pfam" id="PF02464"/>
    </source>
</evidence>
<feature type="domain" description="CinA C-terminal" evidence="1">
    <location>
        <begin position="10"/>
        <end position="161"/>
    </location>
</feature>
<dbReference type="Proteomes" id="UP001056132">
    <property type="component" value="Chromosome 1"/>
</dbReference>
<protein>
    <submittedName>
        <fullName evidence="3">CinA family protein</fullName>
    </submittedName>
</protein>
<dbReference type="Gene3D" id="3.90.950.20">
    <property type="entry name" value="CinA-like"/>
    <property type="match status" value="1"/>
</dbReference>
<name>A0AAE9I166_9BURK</name>
<proteinExistence type="predicted"/>
<dbReference type="Proteomes" id="UP000318943">
    <property type="component" value="Unassembled WGS sequence"/>
</dbReference>